<reference evidence="3" key="2">
    <citation type="journal article" date="2023" name="Proc. Natl. Acad. Sci. U.S.A.">
        <title>A global phylogenomic analysis of the shiitake genus Lentinula.</title>
        <authorList>
            <person name="Sierra-Patev S."/>
            <person name="Min B."/>
            <person name="Naranjo-Ortiz M."/>
            <person name="Looney B."/>
            <person name="Konkel Z."/>
            <person name="Slot J.C."/>
            <person name="Sakamoto Y."/>
            <person name="Steenwyk J.L."/>
            <person name="Rokas A."/>
            <person name="Carro J."/>
            <person name="Camarero S."/>
            <person name="Ferreira P."/>
            <person name="Molpeceres G."/>
            <person name="Ruiz-Duenas F.J."/>
            <person name="Serrano A."/>
            <person name="Henrissat B."/>
            <person name="Drula E."/>
            <person name="Hughes K.W."/>
            <person name="Mata J.L."/>
            <person name="Ishikawa N.K."/>
            <person name="Vargas-Isla R."/>
            <person name="Ushijima S."/>
            <person name="Smith C.A."/>
            <person name="Donoghue J."/>
            <person name="Ahrendt S."/>
            <person name="Andreopoulos W."/>
            <person name="He G."/>
            <person name="LaButti K."/>
            <person name="Lipzen A."/>
            <person name="Ng V."/>
            <person name="Riley R."/>
            <person name="Sandor L."/>
            <person name="Barry K."/>
            <person name="Martinez A.T."/>
            <person name="Xiao Y."/>
            <person name="Gibbons J.G."/>
            <person name="Terashima K."/>
            <person name="Grigoriev I.V."/>
            <person name="Hibbett D."/>
        </authorList>
    </citation>
    <scope>NUCLEOTIDE SEQUENCE</scope>
    <source>
        <strain evidence="3">Sp2 HRB7682 ss15</strain>
    </source>
</reference>
<dbReference type="InterPro" id="IPR040202">
    <property type="entry name" value="Brl1/Brr6"/>
</dbReference>
<dbReference type="GO" id="GO:0055088">
    <property type="term" value="P:lipid homeostasis"/>
    <property type="evidence" value="ECO:0007669"/>
    <property type="project" value="InterPro"/>
</dbReference>
<keyword evidence="1" id="KW-1133">Transmembrane helix</keyword>
<evidence type="ECO:0000313" key="3">
    <source>
        <dbReference type="EMBL" id="KAJ4477694.1"/>
    </source>
</evidence>
<name>A0A9W9AAJ7_9AGAR</name>
<protein>
    <recommendedName>
        <fullName evidence="2">Brl1/Brr6 domain-containing protein</fullName>
    </recommendedName>
</protein>
<sequence>MPPDEKYLAAPEGFTLAPKIRIRKENRKERHDVMLPGFKPWLMNGTLAEKQLADPRTFCIAQPVKEGFWTRHLRAIGISFLCLLAWDMGLAFTRAQEKIEAERIACVGGYNGNRCWAPVPQTEEYCAMISLCMNQSWMSVGFTRIAVATLAETLNSFFEAVAIKTMIWIMVLGIAYSFMRAPRT</sequence>
<dbReference type="SMART" id="SM01042">
    <property type="entry name" value="Brr6_like_C_C"/>
    <property type="match status" value="1"/>
</dbReference>
<dbReference type="PANTHER" id="PTHR28136:SF1">
    <property type="entry name" value="NUCLEUS EXPORT PROTEIN BRL1"/>
    <property type="match status" value="1"/>
</dbReference>
<reference evidence="3" key="1">
    <citation type="submission" date="2022-08" db="EMBL/GenBank/DDBJ databases">
        <authorList>
            <consortium name="DOE Joint Genome Institute"/>
            <person name="Min B."/>
            <person name="Riley R."/>
            <person name="Sierra-Patev S."/>
            <person name="Naranjo-Ortiz M."/>
            <person name="Looney B."/>
            <person name="Konkel Z."/>
            <person name="Slot J.C."/>
            <person name="Sakamoto Y."/>
            <person name="Steenwyk J.L."/>
            <person name="Rokas A."/>
            <person name="Carro J."/>
            <person name="Camarero S."/>
            <person name="Ferreira P."/>
            <person name="Molpeceres G."/>
            <person name="Ruiz-Duenas F.J."/>
            <person name="Serrano A."/>
            <person name="Henrissat B."/>
            <person name="Drula E."/>
            <person name="Hughes K.W."/>
            <person name="Mata J.L."/>
            <person name="Ishikawa N.K."/>
            <person name="Vargas-Isla R."/>
            <person name="Ushijima S."/>
            <person name="Smith C.A."/>
            <person name="Ahrendt S."/>
            <person name="Andreopoulos W."/>
            <person name="He G."/>
            <person name="Labutti K."/>
            <person name="Lipzen A."/>
            <person name="Ng V."/>
            <person name="Sandor L."/>
            <person name="Barry K."/>
            <person name="Martinez A.T."/>
            <person name="Xiao Y."/>
            <person name="Gibbons J.G."/>
            <person name="Terashima K."/>
            <person name="Hibbett D.S."/>
            <person name="Grigoriev I.V."/>
        </authorList>
    </citation>
    <scope>NUCLEOTIDE SEQUENCE</scope>
    <source>
        <strain evidence="3">Sp2 HRB7682 ss15</strain>
    </source>
</reference>
<proteinExistence type="predicted"/>
<feature type="domain" description="Brl1/Brr6" evidence="2">
    <location>
        <begin position="73"/>
        <end position="180"/>
    </location>
</feature>
<feature type="transmembrane region" description="Helical" evidence="1">
    <location>
        <begin position="160"/>
        <end position="179"/>
    </location>
</feature>
<comment type="caution">
    <text evidence="3">The sequence shown here is derived from an EMBL/GenBank/DDBJ whole genome shotgun (WGS) entry which is preliminary data.</text>
</comment>
<keyword evidence="1" id="KW-0472">Membrane</keyword>
<dbReference type="GO" id="GO:0006998">
    <property type="term" value="P:nuclear envelope organization"/>
    <property type="evidence" value="ECO:0007669"/>
    <property type="project" value="InterPro"/>
</dbReference>
<dbReference type="AlphaFoldDB" id="A0A9W9AAJ7"/>
<dbReference type="InterPro" id="IPR018767">
    <property type="entry name" value="Brl1/Brr6_dom"/>
</dbReference>
<dbReference type="GO" id="GO:0031965">
    <property type="term" value="C:nuclear membrane"/>
    <property type="evidence" value="ECO:0007669"/>
    <property type="project" value="InterPro"/>
</dbReference>
<evidence type="ECO:0000256" key="1">
    <source>
        <dbReference type="SAM" id="Phobius"/>
    </source>
</evidence>
<dbReference type="Pfam" id="PF10104">
    <property type="entry name" value="Brr6_like_C_C"/>
    <property type="match status" value="1"/>
</dbReference>
<gene>
    <name evidence="3" type="ORF">C8J55DRAFT_561288</name>
</gene>
<dbReference type="Proteomes" id="UP001150238">
    <property type="component" value="Unassembled WGS sequence"/>
</dbReference>
<evidence type="ECO:0000259" key="2">
    <source>
        <dbReference type="SMART" id="SM01042"/>
    </source>
</evidence>
<dbReference type="PANTHER" id="PTHR28136">
    <property type="entry name" value="NUCLEUS EXPORT PROTEIN BRR6"/>
    <property type="match status" value="1"/>
</dbReference>
<accession>A0A9W9AAJ7</accession>
<organism evidence="3 4">
    <name type="scientific">Lentinula lateritia</name>
    <dbReference type="NCBI Taxonomy" id="40482"/>
    <lineage>
        <taxon>Eukaryota</taxon>
        <taxon>Fungi</taxon>
        <taxon>Dikarya</taxon>
        <taxon>Basidiomycota</taxon>
        <taxon>Agaricomycotina</taxon>
        <taxon>Agaricomycetes</taxon>
        <taxon>Agaricomycetidae</taxon>
        <taxon>Agaricales</taxon>
        <taxon>Marasmiineae</taxon>
        <taxon>Omphalotaceae</taxon>
        <taxon>Lentinula</taxon>
    </lineage>
</organism>
<dbReference type="EMBL" id="JANVFS010000018">
    <property type="protein sequence ID" value="KAJ4477694.1"/>
    <property type="molecule type" value="Genomic_DNA"/>
</dbReference>
<keyword evidence="1" id="KW-0812">Transmembrane</keyword>
<evidence type="ECO:0000313" key="4">
    <source>
        <dbReference type="Proteomes" id="UP001150238"/>
    </source>
</evidence>